<proteinExistence type="predicted"/>
<evidence type="ECO:0000313" key="2">
    <source>
        <dbReference type="EMBL" id="MBN1572896.1"/>
    </source>
</evidence>
<dbReference type="InterPro" id="IPR003593">
    <property type="entry name" value="AAA+_ATPase"/>
</dbReference>
<dbReference type="InterPro" id="IPR050764">
    <property type="entry name" value="CbbQ/NirQ/NorQ/GpvN"/>
</dbReference>
<comment type="caution">
    <text evidence="2">The sequence shown here is derived from an EMBL/GenBank/DDBJ whole genome shotgun (WGS) entry which is preliminary data.</text>
</comment>
<organism evidence="2 3">
    <name type="scientific">Candidatus Zymogenus saltonus</name>
    <dbReference type="NCBI Taxonomy" id="2844893"/>
    <lineage>
        <taxon>Bacteria</taxon>
        <taxon>Deltaproteobacteria</taxon>
        <taxon>Candidatus Zymogenia</taxon>
        <taxon>Candidatus Zymogeniales</taxon>
        <taxon>Candidatus Zymogenaceae</taxon>
        <taxon>Candidatus Zymogenus</taxon>
    </lineage>
</organism>
<reference evidence="2" key="1">
    <citation type="journal article" date="2021" name="Environ. Microbiol.">
        <title>Genomic characterization of three novel Desulfobacterota classes expand the metabolic and phylogenetic diversity of the phylum.</title>
        <authorList>
            <person name="Murphy C.L."/>
            <person name="Biggerstaff J."/>
            <person name="Eichhorn A."/>
            <person name="Ewing E."/>
            <person name="Shahan R."/>
            <person name="Soriano D."/>
            <person name="Stewart S."/>
            <person name="VanMol K."/>
            <person name="Walker R."/>
            <person name="Walters P."/>
            <person name="Elshahed M.S."/>
            <person name="Youssef N.H."/>
        </authorList>
    </citation>
    <scope>NUCLEOTIDE SEQUENCE</scope>
    <source>
        <strain evidence="2">Zod_Metabat.24</strain>
    </source>
</reference>
<dbReference type="InterPro" id="IPR027417">
    <property type="entry name" value="P-loop_NTPase"/>
</dbReference>
<dbReference type="PANTHER" id="PTHR42759">
    <property type="entry name" value="MOXR FAMILY PROTEIN"/>
    <property type="match status" value="1"/>
</dbReference>
<dbReference type="PIRSF" id="PIRSF002849">
    <property type="entry name" value="AAA_ATPase_chaperone_MoxR_prd"/>
    <property type="match status" value="1"/>
</dbReference>
<feature type="domain" description="AAA+ ATPase" evidence="1">
    <location>
        <begin position="32"/>
        <end position="183"/>
    </location>
</feature>
<protein>
    <submittedName>
        <fullName evidence="2">MoxR family ATPase</fullName>
    </submittedName>
</protein>
<accession>A0A9D8PLV6</accession>
<gene>
    <name evidence="2" type="ORF">JW984_06820</name>
</gene>
<name>A0A9D8PLV6_9DELT</name>
<dbReference type="EMBL" id="JAFGIX010000032">
    <property type="protein sequence ID" value="MBN1572896.1"/>
    <property type="molecule type" value="Genomic_DNA"/>
</dbReference>
<sequence length="318" mass="36243">MLNTVAKIKSTLDEYVVGHDDVKEGILLALIAREHVYIEGAPGTAKTMLAELAAKAANLQFYFYQFHRDTRLSELIGEYIISREETTQKLESGNGKGELIRQQLLPGGILTAQMVVLDDITRAPGEALNILLRLLNEREYQGIKLPLLTAIATSNPTQDDYYNEPLDLANLDRFAIQLRSQGLLTRGNWDEALSVLDYYVDHIFDKDSIKGFEAELFEKPIDYLLDVEVPQKVRKRLMKFLSKLIDDYHLNETNSLLTDRTFLVKAVRILKAKAILEGRKEVSPGDLSVLKYMTTFRVPEEIAERIEEILENLDEKKK</sequence>
<dbReference type="AlphaFoldDB" id="A0A9D8PLV6"/>
<dbReference type="Proteomes" id="UP000809273">
    <property type="component" value="Unassembled WGS sequence"/>
</dbReference>
<dbReference type="Pfam" id="PF17868">
    <property type="entry name" value="AAA_lid_8"/>
    <property type="match status" value="1"/>
</dbReference>
<evidence type="ECO:0000313" key="3">
    <source>
        <dbReference type="Proteomes" id="UP000809273"/>
    </source>
</evidence>
<dbReference type="Gene3D" id="3.40.50.300">
    <property type="entry name" value="P-loop containing nucleotide triphosphate hydrolases"/>
    <property type="match status" value="1"/>
</dbReference>
<reference evidence="2" key="2">
    <citation type="submission" date="2021-01" db="EMBL/GenBank/DDBJ databases">
        <authorList>
            <person name="Hahn C.R."/>
            <person name="Youssef N.H."/>
            <person name="Elshahed M."/>
        </authorList>
    </citation>
    <scope>NUCLEOTIDE SEQUENCE</scope>
    <source>
        <strain evidence="2">Zod_Metabat.24</strain>
    </source>
</reference>
<dbReference type="Pfam" id="PF20030">
    <property type="entry name" value="bpMoxR"/>
    <property type="match status" value="1"/>
</dbReference>
<evidence type="ECO:0000259" key="1">
    <source>
        <dbReference type="SMART" id="SM00382"/>
    </source>
</evidence>
<dbReference type="SUPFAM" id="SSF52540">
    <property type="entry name" value="P-loop containing nucleoside triphosphate hydrolases"/>
    <property type="match status" value="1"/>
</dbReference>
<dbReference type="PANTHER" id="PTHR42759:SF1">
    <property type="entry name" value="MAGNESIUM-CHELATASE SUBUNIT CHLD"/>
    <property type="match status" value="1"/>
</dbReference>
<dbReference type="SMART" id="SM00382">
    <property type="entry name" value="AAA"/>
    <property type="match status" value="1"/>
</dbReference>
<dbReference type="InterPro" id="IPR041538">
    <property type="entry name" value="RavA-like_AAA_lid"/>
</dbReference>
<dbReference type="InterPro" id="IPR045427">
    <property type="entry name" value="MoxR"/>
</dbReference>
<dbReference type="CDD" id="cd00009">
    <property type="entry name" value="AAA"/>
    <property type="match status" value="1"/>
</dbReference>